<reference evidence="2 3" key="1">
    <citation type="submission" date="2018-09" db="EMBL/GenBank/DDBJ databases">
        <title>Genomic Encyclopedia of Archaeal and Bacterial Type Strains, Phase II (KMG-II): from individual species to whole genera.</title>
        <authorList>
            <person name="Goeker M."/>
        </authorList>
    </citation>
    <scope>NUCLEOTIDE SEQUENCE [LARGE SCALE GENOMIC DNA]</scope>
    <source>
        <strain evidence="2 3">DSM 27620</strain>
    </source>
</reference>
<name>A0A420D7V8_9FLAO</name>
<dbReference type="Proteomes" id="UP000285906">
    <property type="component" value="Unassembled WGS sequence"/>
</dbReference>
<dbReference type="InterPro" id="IPR011463">
    <property type="entry name" value="DUF1569"/>
</dbReference>
<sequence>MKILKSVLFCFLFPIVVFVIAYIPALIMGKTQFSQVRLIIETVLPFILIIGLFNSILLYIADSFKQVKYKRFVSFLPIIIIIISILILTLDLGSTLIVLPVFLTNLVWNFTIKTNYMIKIQDQLQKIESLLPEINKENENVSKASVGWHLEHSLLILNGSLKGLTMTNPENYKPKFSVKKFIFLNFGLIPRGKIKSPKQFIPLETPTKDSIEKLLNLAKERLETVKNLPLESYITHPFLGDLDKKTTLKFLALHTNHHLKIVNDILK</sequence>
<accession>A0A420D7V8</accession>
<feature type="transmembrane region" description="Helical" evidence="1">
    <location>
        <begin position="96"/>
        <end position="116"/>
    </location>
</feature>
<proteinExistence type="predicted"/>
<dbReference type="SUPFAM" id="SSF109854">
    <property type="entry name" value="DinB/YfiT-like putative metalloenzymes"/>
    <property type="match status" value="1"/>
</dbReference>
<organism evidence="2 3">
    <name type="scientific">Epilithonimonas arachidiradicis</name>
    <dbReference type="NCBI Taxonomy" id="1617282"/>
    <lineage>
        <taxon>Bacteria</taxon>
        <taxon>Pseudomonadati</taxon>
        <taxon>Bacteroidota</taxon>
        <taxon>Flavobacteriia</taxon>
        <taxon>Flavobacteriales</taxon>
        <taxon>Weeksellaceae</taxon>
        <taxon>Chryseobacterium group</taxon>
        <taxon>Epilithonimonas</taxon>
    </lineage>
</organism>
<dbReference type="Gene3D" id="1.20.120.450">
    <property type="entry name" value="dinb family like domain"/>
    <property type="match status" value="1"/>
</dbReference>
<feature type="transmembrane region" description="Helical" evidence="1">
    <location>
        <begin position="72"/>
        <end position="90"/>
    </location>
</feature>
<dbReference type="OrthoDB" id="981199at2"/>
<dbReference type="Pfam" id="PF07606">
    <property type="entry name" value="DUF1569"/>
    <property type="match status" value="1"/>
</dbReference>
<gene>
    <name evidence="2" type="ORF">BXY58_2197</name>
</gene>
<evidence type="ECO:0000313" key="3">
    <source>
        <dbReference type="Proteomes" id="UP000285906"/>
    </source>
</evidence>
<dbReference type="AlphaFoldDB" id="A0A420D7V8"/>
<feature type="transmembrane region" description="Helical" evidence="1">
    <location>
        <begin position="7"/>
        <end position="27"/>
    </location>
</feature>
<keyword evidence="1" id="KW-0472">Membrane</keyword>
<comment type="caution">
    <text evidence="2">The sequence shown here is derived from an EMBL/GenBank/DDBJ whole genome shotgun (WGS) entry which is preliminary data.</text>
</comment>
<keyword evidence="1" id="KW-1133">Transmembrane helix</keyword>
<protein>
    <submittedName>
        <fullName evidence="2">Uncharacterized protein DUF1569</fullName>
    </submittedName>
</protein>
<dbReference type="InterPro" id="IPR034660">
    <property type="entry name" value="DinB/YfiT-like"/>
</dbReference>
<evidence type="ECO:0000313" key="2">
    <source>
        <dbReference type="EMBL" id="RKE86788.1"/>
    </source>
</evidence>
<dbReference type="EMBL" id="RAQH01000006">
    <property type="protein sequence ID" value="RKE86788.1"/>
    <property type="molecule type" value="Genomic_DNA"/>
</dbReference>
<feature type="transmembrane region" description="Helical" evidence="1">
    <location>
        <begin position="39"/>
        <end position="60"/>
    </location>
</feature>
<evidence type="ECO:0000256" key="1">
    <source>
        <dbReference type="SAM" id="Phobius"/>
    </source>
</evidence>
<keyword evidence="1" id="KW-0812">Transmembrane</keyword>